<dbReference type="RefSeq" id="WP_179716339.1">
    <property type="nucleotide sequence ID" value="NZ_JACBZT010000001.1"/>
</dbReference>
<evidence type="ECO:0000313" key="2">
    <source>
        <dbReference type="EMBL" id="NYJ05732.1"/>
    </source>
</evidence>
<dbReference type="Pfam" id="PF07883">
    <property type="entry name" value="Cupin_2"/>
    <property type="match status" value="1"/>
</dbReference>
<reference evidence="2 3" key="1">
    <citation type="submission" date="2020-07" db="EMBL/GenBank/DDBJ databases">
        <title>Sequencing the genomes of 1000 actinobacteria strains.</title>
        <authorList>
            <person name="Klenk H.-P."/>
        </authorList>
    </citation>
    <scope>NUCLEOTIDE SEQUENCE [LARGE SCALE GENOMIC DNA]</scope>
    <source>
        <strain evidence="2 3">DSM 104001</strain>
    </source>
</reference>
<proteinExistence type="predicted"/>
<accession>A0A853CGQ6</accession>
<keyword evidence="3" id="KW-1185">Reference proteome</keyword>
<dbReference type="InterPro" id="IPR013096">
    <property type="entry name" value="Cupin_2"/>
</dbReference>
<organism evidence="2 3">
    <name type="scientific">Petropleomorpha daqingensis</name>
    <dbReference type="NCBI Taxonomy" id="2026353"/>
    <lineage>
        <taxon>Bacteria</taxon>
        <taxon>Bacillati</taxon>
        <taxon>Actinomycetota</taxon>
        <taxon>Actinomycetes</taxon>
        <taxon>Geodermatophilales</taxon>
        <taxon>Geodermatophilaceae</taxon>
        <taxon>Petropleomorpha</taxon>
    </lineage>
</organism>
<dbReference type="InterPro" id="IPR053146">
    <property type="entry name" value="QDO-like"/>
</dbReference>
<dbReference type="AlphaFoldDB" id="A0A853CGQ6"/>
<dbReference type="InterPro" id="IPR014710">
    <property type="entry name" value="RmlC-like_jellyroll"/>
</dbReference>
<keyword evidence="2" id="KW-0413">Isomerase</keyword>
<gene>
    <name evidence="2" type="ORF">GGQ55_002010</name>
</gene>
<dbReference type="SUPFAM" id="SSF51182">
    <property type="entry name" value="RmlC-like cupins"/>
    <property type="match status" value="1"/>
</dbReference>
<dbReference type="PANTHER" id="PTHR36440">
    <property type="entry name" value="PUTATIVE (AFU_ORTHOLOGUE AFUA_8G07350)-RELATED"/>
    <property type="match status" value="1"/>
</dbReference>
<dbReference type="Proteomes" id="UP000541969">
    <property type="component" value="Unassembled WGS sequence"/>
</dbReference>
<sequence length="169" mass="17489">MTVPSTARAGLVPAGDAVPLLEGPLGALLLAGRDDTAGGPAFVVHDLAPRALGSPVHTHTHEDEWSFVLSGAVGVEIGGRSSIAWAGDLVLKPRGVPHAFWNAGDEPARLLEVITPGGFEQYFAALGEVLAVDGPPDLDRLAEVAARFDLEVDPTSVPRLAQTHGLVLA</sequence>
<dbReference type="InterPro" id="IPR011051">
    <property type="entry name" value="RmlC_Cupin_sf"/>
</dbReference>
<dbReference type="EMBL" id="JACBZT010000001">
    <property type="protein sequence ID" value="NYJ05732.1"/>
    <property type="molecule type" value="Genomic_DNA"/>
</dbReference>
<feature type="domain" description="Cupin type-2" evidence="1">
    <location>
        <begin position="45"/>
        <end position="113"/>
    </location>
</feature>
<evidence type="ECO:0000313" key="3">
    <source>
        <dbReference type="Proteomes" id="UP000541969"/>
    </source>
</evidence>
<evidence type="ECO:0000259" key="1">
    <source>
        <dbReference type="Pfam" id="PF07883"/>
    </source>
</evidence>
<dbReference type="Gene3D" id="2.60.120.10">
    <property type="entry name" value="Jelly Rolls"/>
    <property type="match status" value="1"/>
</dbReference>
<comment type="caution">
    <text evidence="2">The sequence shown here is derived from an EMBL/GenBank/DDBJ whole genome shotgun (WGS) entry which is preliminary data.</text>
</comment>
<name>A0A853CGQ6_9ACTN</name>
<dbReference type="PANTHER" id="PTHR36440:SF1">
    <property type="entry name" value="PUTATIVE (AFU_ORTHOLOGUE AFUA_8G07350)-RELATED"/>
    <property type="match status" value="1"/>
</dbReference>
<protein>
    <submittedName>
        <fullName evidence="2">Mannose-6-phosphate isomerase-like protein (Cupin superfamily)</fullName>
    </submittedName>
</protein>
<dbReference type="GO" id="GO:0016853">
    <property type="term" value="F:isomerase activity"/>
    <property type="evidence" value="ECO:0007669"/>
    <property type="project" value="UniProtKB-KW"/>
</dbReference>